<comment type="caution">
    <text evidence="2">The sequence shown here is derived from an EMBL/GenBank/DDBJ whole genome shotgun (WGS) entry which is preliminary data.</text>
</comment>
<dbReference type="Pfam" id="PF00400">
    <property type="entry name" value="WD40"/>
    <property type="match status" value="1"/>
</dbReference>
<evidence type="ECO:0000256" key="1">
    <source>
        <dbReference type="PROSITE-ProRule" id="PRU00221"/>
    </source>
</evidence>
<dbReference type="EMBL" id="QZFU01000013">
    <property type="protein sequence ID" value="RJO78452.1"/>
    <property type="molecule type" value="Genomic_DNA"/>
</dbReference>
<dbReference type="PANTHER" id="PTHR19879:SF9">
    <property type="entry name" value="TRANSCRIPTION INITIATION FACTOR TFIID SUBUNIT 5"/>
    <property type="match status" value="1"/>
</dbReference>
<keyword evidence="1" id="KW-0853">WD repeat</keyword>
<dbReference type="PANTHER" id="PTHR19879">
    <property type="entry name" value="TRANSCRIPTION INITIATION FACTOR TFIID"/>
    <property type="match status" value="1"/>
</dbReference>
<dbReference type="InterPro" id="IPR001680">
    <property type="entry name" value="WD40_rpt"/>
</dbReference>
<name>A0A3A4KA39_9NOCA</name>
<dbReference type="InterPro" id="IPR015943">
    <property type="entry name" value="WD40/YVTN_repeat-like_dom_sf"/>
</dbReference>
<evidence type="ECO:0000313" key="2">
    <source>
        <dbReference type="EMBL" id="RJO78452.1"/>
    </source>
</evidence>
<evidence type="ECO:0008006" key="4">
    <source>
        <dbReference type="Google" id="ProtNLM"/>
    </source>
</evidence>
<dbReference type="SMART" id="SM00320">
    <property type="entry name" value="WD40"/>
    <property type="match status" value="2"/>
</dbReference>
<feature type="repeat" description="WD" evidence="1">
    <location>
        <begin position="263"/>
        <end position="298"/>
    </location>
</feature>
<proteinExistence type="predicted"/>
<dbReference type="Gene3D" id="2.130.10.10">
    <property type="entry name" value="YVTN repeat-like/Quinoprotein amine dehydrogenase"/>
    <property type="match status" value="2"/>
</dbReference>
<dbReference type="PROSITE" id="PS50082">
    <property type="entry name" value="WD_REPEATS_2"/>
    <property type="match status" value="1"/>
</dbReference>
<dbReference type="SUPFAM" id="SSF63829">
    <property type="entry name" value="Calcium-dependent phosphotriesterase"/>
    <property type="match status" value="1"/>
</dbReference>
<keyword evidence="3" id="KW-1185">Reference proteome</keyword>
<evidence type="ECO:0000313" key="3">
    <source>
        <dbReference type="Proteomes" id="UP000266677"/>
    </source>
</evidence>
<reference evidence="2 3" key="1">
    <citation type="submission" date="2018-09" db="EMBL/GenBank/DDBJ databases">
        <title>YIM PH21274 draft genome.</title>
        <authorList>
            <person name="Miao C."/>
        </authorList>
    </citation>
    <scope>NUCLEOTIDE SEQUENCE [LARGE SCALE GENOMIC DNA]</scope>
    <source>
        <strain evidence="2 3">YIM PH 21724</strain>
    </source>
</reference>
<dbReference type="Proteomes" id="UP000266677">
    <property type="component" value="Unassembled WGS sequence"/>
</dbReference>
<sequence>MRWLGWEVAGVDELDHIAVGRDWGGAEAETEQTGRMRRDSRHVVPARQVNVFRMAAISADGRALPAGAEQCGRTVWLWDLYAGTVSEFRHSARLTDIAAVPWPDGRTLVGTAGGKRVRFWDPLSGAEVGAGLRVDRVPVAMTAVSVGGRSVVALADPGLFGMVRLFDAQTGAVVGVCPVRDEVSRLDTRVVAGRIVVRVRGFGRFLFIDPIGGTALSEADLIEPALFTELVVPGPDGSLLLADMEGDVIELREAGTGARAGSLTGHRGSIYTMVAVSLPQGRILLASSSFDETVRLWDPTGGACDGRAVTPVAGAGLTARWGLPHAE</sequence>
<accession>A0A3A4KA39</accession>
<protein>
    <recommendedName>
        <fullName evidence="4">WD40 repeat domain-containing protein</fullName>
    </recommendedName>
</protein>
<organism evidence="2 3">
    <name type="scientific">Nocardia panacis</name>
    <dbReference type="NCBI Taxonomy" id="2340916"/>
    <lineage>
        <taxon>Bacteria</taxon>
        <taxon>Bacillati</taxon>
        <taxon>Actinomycetota</taxon>
        <taxon>Actinomycetes</taxon>
        <taxon>Mycobacteriales</taxon>
        <taxon>Nocardiaceae</taxon>
        <taxon>Nocardia</taxon>
    </lineage>
</organism>
<gene>
    <name evidence="2" type="ORF">D5S18_06100</name>
</gene>
<dbReference type="AlphaFoldDB" id="A0A3A4KA39"/>